<dbReference type="Proteomes" id="UP000244855">
    <property type="component" value="Unassembled WGS sequence"/>
</dbReference>
<organism evidence="1 2">
    <name type="scientific">Periconia macrospinosa</name>
    <dbReference type="NCBI Taxonomy" id="97972"/>
    <lineage>
        <taxon>Eukaryota</taxon>
        <taxon>Fungi</taxon>
        <taxon>Dikarya</taxon>
        <taxon>Ascomycota</taxon>
        <taxon>Pezizomycotina</taxon>
        <taxon>Dothideomycetes</taxon>
        <taxon>Pleosporomycetidae</taxon>
        <taxon>Pleosporales</taxon>
        <taxon>Massarineae</taxon>
        <taxon>Periconiaceae</taxon>
        <taxon>Periconia</taxon>
    </lineage>
</organism>
<dbReference type="STRING" id="97972.A0A2V1D5D9"/>
<reference evidence="1 2" key="1">
    <citation type="journal article" date="2018" name="Sci. Rep.">
        <title>Comparative genomics provides insights into the lifestyle and reveals functional heterogeneity of dark septate endophytic fungi.</title>
        <authorList>
            <person name="Knapp D.G."/>
            <person name="Nemeth J.B."/>
            <person name="Barry K."/>
            <person name="Hainaut M."/>
            <person name="Henrissat B."/>
            <person name="Johnson J."/>
            <person name="Kuo A."/>
            <person name="Lim J.H.P."/>
            <person name="Lipzen A."/>
            <person name="Nolan M."/>
            <person name="Ohm R.A."/>
            <person name="Tamas L."/>
            <person name="Grigoriev I.V."/>
            <person name="Spatafora J.W."/>
            <person name="Nagy L.G."/>
            <person name="Kovacs G.M."/>
        </authorList>
    </citation>
    <scope>NUCLEOTIDE SEQUENCE [LARGE SCALE GENOMIC DNA]</scope>
    <source>
        <strain evidence="1 2">DSE2036</strain>
    </source>
</reference>
<gene>
    <name evidence="1" type="ORF">DM02DRAFT_662141</name>
</gene>
<keyword evidence="2" id="KW-1185">Reference proteome</keyword>
<dbReference type="OrthoDB" id="3932329at2759"/>
<accession>A0A2V1D5D9</accession>
<dbReference type="EMBL" id="KZ805602">
    <property type="protein sequence ID" value="PVH93266.1"/>
    <property type="molecule type" value="Genomic_DNA"/>
</dbReference>
<evidence type="ECO:0000313" key="1">
    <source>
        <dbReference type="EMBL" id="PVH93266.1"/>
    </source>
</evidence>
<dbReference type="AlphaFoldDB" id="A0A2V1D5D9"/>
<protein>
    <submittedName>
        <fullName evidence="1">Uncharacterized protein</fullName>
    </submittedName>
</protein>
<evidence type="ECO:0000313" key="2">
    <source>
        <dbReference type="Proteomes" id="UP000244855"/>
    </source>
</evidence>
<proteinExistence type="predicted"/>
<name>A0A2V1D5D9_9PLEO</name>
<sequence>MGFENTFCAICGAPMLDGGYMLNENERWLNDAILLTTAHPNDQGIMELDEYWPSPPFGGYSYSLGPYPPSDDVREVLRLRASANGPRFVLEESGDTVTAMVVEIENLKPALSHGGSLYLPMHHFCLAIADRYIQSHSTLLHTTQTSHANGIKCNMSLWNVLYKRLRGKRHEVCNTLPSPQDYYGGRLYRNVYYEPGDDSITAALHRKNPMHIPRLTESLLENLAPMDRNDHRFHSQDWYRQVLCNGEIFPWLWDLDLRAIESKEASGAWDWSRLAFSLANSHIQEPSDTSLQLDGQLRNRRRIWRILSEAWEGDISLKQDELNEARKRR</sequence>